<feature type="compositionally biased region" description="Polar residues" evidence="1">
    <location>
        <begin position="10"/>
        <end position="22"/>
    </location>
</feature>
<organism evidence="2 3">
    <name type="scientific">Coniochaeta ligniaria NRRL 30616</name>
    <dbReference type="NCBI Taxonomy" id="1408157"/>
    <lineage>
        <taxon>Eukaryota</taxon>
        <taxon>Fungi</taxon>
        <taxon>Dikarya</taxon>
        <taxon>Ascomycota</taxon>
        <taxon>Pezizomycotina</taxon>
        <taxon>Sordariomycetes</taxon>
        <taxon>Sordariomycetidae</taxon>
        <taxon>Coniochaetales</taxon>
        <taxon>Coniochaetaceae</taxon>
        <taxon>Coniochaeta</taxon>
    </lineage>
</organism>
<feature type="compositionally biased region" description="Basic and acidic residues" evidence="1">
    <location>
        <begin position="100"/>
        <end position="123"/>
    </location>
</feature>
<dbReference type="EMBL" id="KV875165">
    <property type="protein sequence ID" value="OIW22119.1"/>
    <property type="molecule type" value="Genomic_DNA"/>
</dbReference>
<evidence type="ECO:0000256" key="1">
    <source>
        <dbReference type="SAM" id="MobiDB-lite"/>
    </source>
</evidence>
<dbReference type="InParanoid" id="A0A1J7I3B6"/>
<feature type="region of interest" description="Disordered" evidence="1">
    <location>
        <begin position="1"/>
        <end position="30"/>
    </location>
</feature>
<reference evidence="2 3" key="1">
    <citation type="submission" date="2016-10" db="EMBL/GenBank/DDBJ databases">
        <title>Draft genome sequence of Coniochaeta ligniaria NRRL30616, a lignocellulolytic fungus for bioabatement of inhibitors in plant biomass hydrolysates.</title>
        <authorList>
            <consortium name="DOE Joint Genome Institute"/>
            <person name="Jimenez D.J."/>
            <person name="Hector R.E."/>
            <person name="Riley R."/>
            <person name="Sun H."/>
            <person name="Grigoriev I.V."/>
            <person name="Van Elsas J.D."/>
            <person name="Nichols N.N."/>
        </authorList>
    </citation>
    <scope>NUCLEOTIDE SEQUENCE [LARGE SCALE GENOMIC DNA]</scope>
    <source>
        <strain evidence="2 3">NRRL 30616</strain>
    </source>
</reference>
<sequence length="158" mass="17550">MKNLFAWGASISSQTNGTTPTCETGEKPGPNYFLVPDIEPAESGPSTRWQDRSFAKLVEDPFAAAVEAWSEAPNLERIEMHIRSVTSQLDGIEASLQDNKTNERDRRDDETVRFDAVEKRLDAVESTQTPPTTVAEMGADLDKLKHDIYNPDTLGPKQ</sequence>
<protein>
    <submittedName>
        <fullName evidence="2">Uncharacterized protein</fullName>
    </submittedName>
</protein>
<gene>
    <name evidence="2" type="ORF">CONLIGDRAFT_465642</name>
</gene>
<evidence type="ECO:0000313" key="2">
    <source>
        <dbReference type="EMBL" id="OIW22119.1"/>
    </source>
</evidence>
<accession>A0A1J7I3B6</accession>
<name>A0A1J7I3B6_9PEZI</name>
<evidence type="ECO:0000313" key="3">
    <source>
        <dbReference type="Proteomes" id="UP000182658"/>
    </source>
</evidence>
<keyword evidence="3" id="KW-1185">Reference proteome</keyword>
<proteinExistence type="predicted"/>
<dbReference type="Proteomes" id="UP000182658">
    <property type="component" value="Unassembled WGS sequence"/>
</dbReference>
<feature type="region of interest" description="Disordered" evidence="1">
    <location>
        <begin position="90"/>
        <end position="140"/>
    </location>
</feature>
<dbReference type="AlphaFoldDB" id="A0A1J7I3B6"/>